<keyword evidence="4" id="KW-1185">Reference proteome</keyword>
<dbReference type="PANTHER" id="PTHR45973">
    <property type="entry name" value="PROTEIN PHOSPHATASE 1 REGULATORY SUBUNIT SDS22-RELATED"/>
    <property type="match status" value="1"/>
</dbReference>
<proteinExistence type="predicted"/>
<dbReference type="Pfam" id="PF14580">
    <property type="entry name" value="LRR_9"/>
    <property type="match status" value="1"/>
</dbReference>
<dbReference type="Gene3D" id="3.80.10.10">
    <property type="entry name" value="Ribonuclease Inhibitor"/>
    <property type="match status" value="2"/>
</dbReference>
<dbReference type="KEGG" id="aaf:AURANDRAFT_4382"/>
<feature type="non-terminal residue" evidence="3">
    <location>
        <position position="193"/>
    </location>
</feature>
<sequence>RVRLLNYQNNYIEEIRHLSHLPNLIFLDLYNNCIESLSRDLECVPTLRVLMLGKNRIKAISHLEKLGKLDVLDLHSNAIAKVEHLGALSELRVLNLAGNRLTELDELGSLQSPTELNVRRNQIVKACSLQQLQSLQRVFLSNNRVQSFDAVACLFDVRFLMELSMDGNPIALQDPHAYRRFAVERVKTLRHLD</sequence>
<dbReference type="SUPFAM" id="SSF52058">
    <property type="entry name" value="L domain-like"/>
    <property type="match status" value="1"/>
</dbReference>
<feature type="non-terminal residue" evidence="3">
    <location>
        <position position="1"/>
    </location>
</feature>
<dbReference type="PROSITE" id="PS51450">
    <property type="entry name" value="LRR"/>
    <property type="match status" value="4"/>
</dbReference>
<dbReference type="eggNOG" id="KOG0531">
    <property type="taxonomic scope" value="Eukaryota"/>
</dbReference>
<dbReference type="OMA" id="MAVNDIC"/>
<accession>F0YKZ7</accession>
<dbReference type="InParanoid" id="F0YKZ7"/>
<dbReference type="AlphaFoldDB" id="F0YKZ7"/>
<evidence type="ECO:0008006" key="5">
    <source>
        <dbReference type="Google" id="ProtNLM"/>
    </source>
</evidence>
<evidence type="ECO:0000256" key="1">
    <source>
        <dbReference type="ARBA" id="ARBA00022614"/>
    </source>
</evidence>
<protein>
    <recommendedName>
        <fullName evidence="5">Protein phosphatase 1 regulatory subunit 7</fullName>
    </recommendedName>
</protein>
<evidence type="ECO:0000313" key="3">
    <source>
        <dbReference type="EMBL" id="EGB04214.1"/>
    </source>
</evidence>
<dbReference type="InterPro" id="IPR032675">
    <property type="entry name" value="LRR_dom_sf"/>
</dbReference>
<name>F0YKZ7_AURAN</name>
<evidence type="ECO:0000256" key="2">
    <source>
        <dbReference type="ARBA" id="ARBA00022737"/>
    </source>
</evidence>
<organism evidence="4">
    <name type="scientific">Aureococcus anophagefferens</name>
    <name type="common">Harmful bloom alga</name>
    <dbReference type="NCBI Taxonomy" id="44056"/>
    <lineage>
        <taxon>Eukaryota</taxon>
        <taxon>Sar</taxon>
        <taxon>Stramenopiles</taxon>
        <taxon>Ochrophyta</taxon>
        <taxon>Pelagophyceae</taxon>
        <taxon>Pelagomonadales</taxon>
        <taxon>Pelagomonadaceae</taxon>
        <taxon>Aureococcus</taxon>
    </lineage>
</organism>
<dbReference type="InterPro" id="IPR003591">
    <property type="entry name" value="Leu-rich_rpt_typical-subtyp"/>
</dbReference>
<dbReference type="OrthoDB" id="1939344at2759"/>
<reference evidence="3 4" key="1">
    <citation type="journal article" date="2011" name="Proc. Natl. Acad. Sci. U.S.A.">
        <title>Niche of harmful alga Aureococcus anophagefferens revealed through ecogenomics.</title>
        <authorList>
            <person name="Gobler C.J."/>
            <person name="Berry D.L."/>
            <person name="Dyhrman S.T."/>
            <person name="Wilhelm S.W."/>
            <person name="Salamov A."/>
            <person name="Lobanov A.V."/>
            <person name="Zhang Y."/>
            <person name="Collier J.L."/>
            <person name="Wurch L.L."/>
            <person name="Kustka A.B."/>
            <person name="Dill B.D."/>
            <person name="Shah M."/>
            <person name="VerBerkmoes N.C."/>
            <person name="Kuo A."/>
            <person name="Terry A."/>
            <person name="Pangilinan J."/>
            <person name="Lindquist E.A."/>
            <person name="Lucas S."/>
            <person name="Paulsen I.T."/>
            <person name="Hattenrath-Lehmann T.K."/>
            <person name="Talmage S.C."/>
            <person name="Walker E.A."/>
            <person name="Koch F."/>
            <person name="Burson A.M."/>
            <person name="Marcoval M.A."/>
            <person name="Tang Y.Z."/>
            <person name="Lecleir G.R."/>
            <person name="Coyne K.J."/>
            <person name="Berg G.M."/>
            <person name="Bertrand E.M."/>
            <person name="Saito M.A."/>
            <person name="Gladyshev V.N."/>
            <person name="Grigoriev I.V."/>
        </authorList>
    </citation>
    <scope>NUCLEOTIDE SEQUENCE [LARGE SCALE GENOMIC DNA]</scope>
    <source>
        <strain evidence="4">CCMP 1984</strain>
    </source>
</reference>
<dbReference type="InterPro" id="IPR001611">
    <property type="entry name" value="Leu-rich_rpt"/>
</dbReference>
<dbReference type="GeneID" id="20222038"/>
<dbReference type="PANTHER" id="PTHR45973:SF8">
    <property type="entry name" value="LEUCINE-RICH REPEAT-CONTAINING PROTEIN 49"/>
    <property type="match status" value="1"/>
</dbReference>
<dbReference type="RefSeq" id="XP_009041066.1">
    <property type="nucleotide sequence ID" value="XM_009042818.1"/>
</dbReference>
<dbReference type="SMART" id="SM00369">
    <property type="entry name" value="LRR_TYP"/>
    <property type="match status" value="4"/>
</dbReference>
<dbReference type="EMBL" id="GL833154">
    <property type="protein sequence ID" value="EGB04214.1"/>
    <property type="molecule type" value="Genomic_DNA"/>
</dbReference>
<evidence type="ECO:0000313" key="4">
    <source>
        <dbReference type="Proteomes" id="UP000002729"/>
    </source>
</evidence>
<dbReference type="Proteomes" id="UP000002729">
    <property type="component" value="Unassembled WGS sequence"/>
</dbReference>
<keyword evidence="2" id="KW-0677">Repeat</keyword>
<dbReference type="InterPro" id="IPR050576">
    <property type="entry name" value="Cilia_flagella_integrity"/>
</dbReference>
<gene>
    <name evidence="3" type="ORF">AURANDRAFT_4382</name>
</gene>
<keyword evidence="1" id="KW-0433">Leucine-rich repeat</keyword>